<organism evidence="3 4">
    <name type="scientific">Lampropedia aestuarii</name>
    <dbReference type="NCBI Taxonomy" id="2562762"/>
    <lineage>
        <taxon>Bacteria</taxon>
        <taxon>Pseudomonadati</taxon>
        <taxon>Pseudomonadota</taxon>
        <taxon>Betaproteobacteria</taxon>
        <taxon>Burkholderiales</taxon>
        <taxon>Comamonadaceae</taxon>
        <taxon>Lampropedia</taxon>
    </lineage>
</organism>
<dbReference type="PANTHER" id="PTHR43648">
    <property type="entry name" value="ELECTRON TRANSFER FLAVOPROTEIN BETA SUBUNIT LYSINE METHYLTRANSFERASE"/>
    <property type="match status" value="1"/>
</dbReference>
<dbReference type="OrthoDB" id="9794615at2"/>
<dbReference type="AlphaFoldDB" id="A0A4S5BVE9"/>
<evidence type="ECO:0000256" key="1">
    <source>
        <dbReference type="ARBA" id="ARBA00022603"/>
    </source>
</evidence>
<name>A0A4S5BVE9_9BURK</name>
<dbReference type="EMBL" id="SSWX01000008">
    <property type="protein sequence ID" value="THJ33938.1"/>
    <property type="molecule type" value="Genomic_DNA"/>
</dbReference>
<reference evidence="3 4" key="1">
    <citation type="submission" date="2019-04" db="EMBL/GenBank/DDBJ databases">
        <title>Lampropedia sp YIM MLB12 draf genome.</title>
        <authorList>
            <person name="Wang Y.-X."/>
        </authorList>
    </citation>
    <scope>NUCLEOTIDE SEQUENCE [LARGE SCALE GENOMIC DNA]</scope>
    <source>
        <strain evidence="3 4">YIM MLB12</strain>
    </source>
</reference>
<dbReference type="Pfam" id="PF06325">
    <property type="entry name" value="PrmA"/>
    <property type="match status" value="1"/>
</dbReference>
<keyword evidence="4" id="KW-1185">Reference proteome</keyword>
<evidence type="ECO:0000313" key="3">
    <source>
        <dbReference type="EMBL" id="THJ33938.1"/>
    </source>
</evidence>
<evidence type="ECO:0000256" key="2">
    <source>
        <dbReference type="ARBA" id="ARBA00022679"/>
    </source>
</evidence>
<gene>
    <name evidence="3" type="ORF">E8K88_07500</name>
</gene>
<dbReference type="PANTHER" id="PTHR43648:SF1">
    <property type="entry name" value="ELECTRON TRANSFER FLAVOPROTEIN BETA SUBUNIT LYSINE METHYLTRANSFERASE"/>
    <property type="match status" value="1"/>
</dbReference>
<dbReference type="Proteomes" id="UP000306236">
    <property type="component" value="Unassembled WGS sequence"/>
</dbReference>
<protein>
    <submittedName>
        <fullName evidence="3">Methyltransferase</fullName>
    </submittedName>
</protein>
<proteinExistence type="predicted"/>
<evidence type="ECO:0000313" key="4">
    <source>
        <dbReference type="Proteomes" id="UP000306236"/>
    </source>
</evidence>
<dbReference type="SUPFAM" id="SSF53335">
    <property type="entry name" value="S-adenosyl-L-methionine-dependent methyltransferases"/>
    <property type="match status" value="1"/>
</dbReference>
<dbReference type="CDD" id="cd02440">
    <property type="entry name" value="AdoMet_MTases"/>
    <property type="match status" value="1"/>
</dbReference>
<comment type="caution">
    <text evidence="3">The sequence shown here is derived from an EMBL/GenBank/DDBJ whole genome shotgun (WGS) entry which is preliminary data.</text>
</comment>
<dbReference type="Gene3D" id="3.40.50.150">
    <property type="entry name" value="Vaccinia Virus protein VP39"/>
    <property type="match status" value="1"/>
</dbReference>
<dbReference type="RefSeq" id="WP_136406046.1">
    <property type="nucleotide sequence ID" value="NZ_SSWX01000008.1"/>
</dbReference>
<accession>A0A4S5BVE9</accession>
<dbReference type="InterPro" id="IPR029063">
    <property type="entry name" value="SAM-dependent_MTases_sf"/>
</dbReference>
<keyword evidence="1 3" id="KW-0489">Methyltransferase</keyword>
<sequence>MNHLTHPHSPPNPALQPLQHALSQQLHDARLVLTHLPNSPIQLWLLDAAPLRRAFTDAEVQRIQNEPLYWCFCWASGQVMAQWLLEHPDRVRGKTLLDFGAGSGVVAIAAALAGAARVIACDIDPLARQACVANAAANGVTLEICDNFDTAPKADWIVAADVLYDRANLCWLDRFAQAADEVMVADSRVRDFQHPHYQRLGQAPATTWPDLEESAEFRHVSLYYGHAIRIAATDSH</sequence>
<dbReference type="InterPro" id="IPR050078">
    <property type="entry name" value="Ribosomal_L11_MeTrfase_PrmA"/>
</dbReference>
<keyword evidence="2 3" id="KW-0808">Transferase</keyword>
<dbReference type="GO" id="GO:0016279">
    <property type="term" value="F:protein-lysine N-methyltransferase activity"/>
    <property type="evidence" value="ECO:0007669"/>
    <property type="project" value="TreeGrafter"/>
</dbReference>
<dbReference type="GO" id="GO:0032259">
    <property type="term" value="P:methylation"/>
    <property type="evidence" value="ECO:0007669"/>
    <property type="project" value="UniProtKB-KW"/>
</dbReference>